<dbReference type="InterPro" id="IPR047650">
    <property type="entry name" value="Transpos_IS110"/>
</dbReference>
<gene>
    <name evidence="3" type="ORF">P7H43_12060</name>
</gene>
<protein>
    <submittedName>
        <fullName evidence="3">IS110 family transposase</fullName>
    </submittedName>
</protein>
<dbReference type="RefSeq" id="WP_161999452.1">
    <property type="nucleotide sequence ID" value="NZ_JARQBJ010000006.1"/>
</dbReference>
<evidence type="ECO:0000313" key="3">
    <source>
        <dbReference type="EMBL" id="MDT2811215.1"/>
    </source>
</evidence>
<proteinExistence type="predicted"/>
<accession>A0AAW8U2A9</accession>
<dbReference type="AlphaFoldDB" id="A0AAW8U2A9"/>
<dbReference type="PANTHER" id="PTHR33055">
    <property type="entry name" value="TRANSPOSASE FOR INSERTION SEQUENCE ELEMENT IS1111A"/>
    <property type="match status" value="1"/>
</dbReference>
<feature type="domain" description="Transposase IS110-like N-terminal" evidence="1">
    <location>
        <begin position="9"/>
        <end position="157"/>
    </location>
</feature>
<dbReference type="Proteomes" id="UP001256711">
    <property type="component" value="Unassembled WGS sequence"/>
</dbReference>
<organism evidence="3 4">
    <name type="scientific">Enterococcus asini</name>
    <dbReference type="NCBI Taxonomy" id="57732"/>
    <lineage>
        <taxon>Bacteria</taxon>
        <taxon>Bacillati</taxon>
        <taxon>Bacillota</taxon>
        <taxon>Bacilli</taxon>
        <taxon>Lactobacillales</taxon>
        <taxon>Enterococcaceae</taxon>
        <taxon>Enterococcus</taxon>
    </lineage>
</organism>
<evidence type="ECO:0000259" key="1">
    <source>
        <dbReference type="Pfam" id="PF01548"/>
    </source>
</evidence>
<evidence type="ECO:0000259" key="2">
    <source>
        <dbReference type="Pfam" id="PF02371"/>
    </source>
</evidence>
<dbReference type="GO" id="GO:0004803">
    <property type="term" value="F:transposase activity"/>
    <property type="evidence" value="ECO:0007669"/>
    <property type="project" value="InterPro"/>
</dbReference>
<feature type="domain" description="Transposase IS116/IS110/IS902 C-terminal" evidence="2">
    <location>
        <begin position="258"/>
        <end position="342"/>
    </location>
</feature>
<dbReference type="InterPro" id="IPR002525">
    <property type="entry name" value="Transp_IS110-like_N"/>
</dbReference>
<dbReference type="NCBIfam" id="NF033542">
    <property type="entry name" value="transpos_IS110"/>
    <property type="match status" value="1"/>
</dbReference>
<evidence type="ECO:0000313" key="4">
    <source>
        <dbReference type="Proteomes" id="UP001256711"/>
    </source>
</evidence>
<reference evidence="3" key="1">
    <citation type="submission" date="2023-03" db="EMBL/GenBank/DDBJ databases">
        <authorList>
            <person name="Shen W."/>
            <person name="Cai J."/>
        </authorList>
    </citation>
    <scope>NUCLEOTIDE SEQUENCE</scope>
    <source>
        <strain evidence="3">B226-2</strain>
    </source>
</reference>
<dbReference type="GO" id="GO:0003677">
    <property type="term" value="F:DNA binding"/>
    <property type="evidence" value="ECO:0007669"/>
    <property type="project" value="InterPro"/>
</dbReference>
<sequence length="386" mass="43351">MEVVVERCCGLDVHQKTVVACTLVGNLSTNRPKKLIKTFGTRSFELQELASWLHEQEISTVMMESTGQYWCPIWNVLEKEGFKLILANPQRIKGIPGRKTDQKDAEWIAQLGRVGLVPQSYVPPTAIQELRSLTRTRTHLIAERTQHKNRIHNILQQGNIKLTGFLSDIYGKTGRKLVDLLLSGEKIEEENILGCLHSRVKASSKDIVESLKGTLTKAHRFEMQIHFDIIDCLEEQITELSKEIRIRIAPYQEIIDELIKIPGVKESCVEVILSEIGPDISAFQTQSHLASWAGLCPGSYESGGVRKKAHIGRGNKYLRTDLYHAGRAAAHSGSPVFSEFYHRIASRGSKQKAVIATAHKILRVIYRTLESTNKKSYCDGLGLTSQ</sequence>
<dbReference type="GO" id="GO:0006313">
    <property type="term" value="P:DNA transposition"/>
    <property type="evidence" value="ECO:0007669"/>
    <property type="project" value="InterPro"/>
</dbReference>
<comment type="caution">
    <text evidence="3">The sequence shown here is derived from an EMBL/GenBank/DDBJ whole genome shotgun (WGS) entry which is preliminary data.</text>
</comment>
<dbReference type="InterPro" id="IPR003346">
    <property type="entry name" value="Transposase_20"/>
</dbReference>
<dbReference type="Pfam" id="PF01548">
    <property type="entry name" value="DEDD_Tnp_IS110"/>
    <property type="match status" value="1"/>
</dbReference>
<dbReference type="PANTHER" id="PTHR33055:SF13">
    <property type="entry name" value="TRANSPOSASE"/>
    <property type="match status" value="1"/>
</dbReference>
<dbReference type="EMBL" id="JARQBJ010000006">
    <property type="protein sequence ID" value="MDT2811215.1"/>
    <property type="molecule type" value="Genomic_DNA"/>
</dbReference>
<dbReference type="Pfam" id="PF02371">
    <property type="entry name" value="Transposase_20"/>
    <property type="match status" value="1"/>
</dbReference>
<name>A0AAW8U2A9_9ENTE</name>